<dbReference type="AlphaFoldDB" id="A0A7W5BN46"/>
<evidence type="ECO:0000313" key="1">
    <source>
        <dbReference type="EMBL" id="MBB3135916.1"/>
    </source>
</evidence>
<comment type="caution">
    <text evidence="1">The sequence shown here is derived from an EMBL/GenBank/DDBJ whole genome shotgun (WGS) entry which is preliminary data.</text>
</comment>
<keyword evidence="2" id="KW-1185">Reference proteome</keyword>
<dbReference type="Proteomes" id="UP000518315">
    <property type="component" value="Unassembled WGS sequence"/>
</dbReference>
<dbReference type="EMBL" id="JACHXH010000012">
    <property type="protein sequence ID" value="MBB3135916.1"/>
    <property type="molecule type" value="Genomic_DNA"/>
</dbReference>
<reference evidence="1 2" key="1">
    <citation type="submission" date="2020-08" db="EMBL/GenBank/DDBJ databases">
        <title>Genomic Encyclopedia of Type Strains, Phase III (KMG-III): the genomes of soil and plant-associated and newly described type strains.</title>
        <authorList>
            <person name="Whitman W."/>
        </authorList>
    </citation>
    <scope>NUCLEOTIDE SEQUENCE [LARGE SCALE GENOMIC DNA]</scope>
    <source>
        <strain evidence="1 2">CECT 4113</strain>
    </source>
</reference>
<accession>A0A7W5BN46</accession>
<sequence>MIKVLADDPFQAETADMLQQNGRFAIECF</sequence>
<evidence type="ECO:0000313" key="2">
    <source>
        <dbReference type="Proteomes" id="UP000518315"/>
    </source>
</evidence>
<gene>
    <name evidence="1" type="ORF">FHS26_003663</name>
</gene>
<proteinExistence type="predicted"/>
<protein>
    <submittedName>
        <fullName evidence="1">Uncharacterized protein</fullName>
    </submittedName>
</protein>
<name>A0A7W5BN46_9HYPH</name>
<organism evidence="1 2">
    <name type="scientific">Rhizobium pisi</name>
    <dbReference type="NCBI Taxonomy" id="574561"/>
    <lineage>
        <taxon>Bacteria</taxon>
        <taxon>Pseudomonadati</taxon>
        <taxon>Pseudomonadota</taxon>
        <taxon>Alphaproteobacteria</taxon>
        <taxon>Hyphomicrobiales</taxon>
        <taxon>Rhizobiaceae</taxon>
        <taxon>Rhizobium/Agrobacterium group</taxon>
        <taxon>Rhizobium</taxon>
    </lineage>
</organism>